<protein>
    <submittedName>
        <fullName evidence="1">Uncharacterized protein</fullName>
    </submittedName>
</protein>
<dbReference type="OrthoDB" id="3790883at2"/>
<name>A0A5M4FEY2_9ACTN</name>
<reference evidence="1" key="1">
    <citation type="submission" date="2019-09" db="EMBL/GenBank/DDBJ databases">
        <authorList>
            <person name="Li J."/>
        </authorList>
    </citation>
    <scope>NUCLEOTIDE SEQUENCE [LARGE SCALE GENOMIC DNA]</scope>
    <source>
        <strain evidence="1">JCM 14732</strain>
    </source>
</reference>
<sequence>MRNIVHSVPADPTSVVCRALFELARKEDDLAAAEAARVHYWEPYPPTVHGHRVAADALRDYADALSRSA</sequence>
<evidence type="ECO:0000313" key="1">
    <source>
        <dbReference type="EMBL" id="KAA1397788.1"/>
    </source>
</evidence>
<comment type="caution">
    <text evidence="1">The sequence shown here is derived from an EMBL/GenBank/DDBJ whole genome shotgun (WGS) entry which is preliminary data.</text>
</comment>
<dbReference type="RefSeq" id="WP_149689233.1">
    <property type="nucleotide sequence ID" value="NZ_SDPQ02000002.1"/>
</dbReference>
<dbReference type="Proteomes" id="UP000380867">
    <property type="component" value="Unassembled WGS sequence"/>
</dbReference>
<dbReference type="AlphaFoldDB" id="A0A5M4FEY2"/>
<accession>A0A5M4FEY2</accession>
<evidence type="ECO:0000313" key="2">
    <source>
        <dbReference type="Proteomes" id="UP000380867"/>
    </source>
</evidence>
<proteinExistence type="predicted"/>
<keyword evidence="2" id="KW-1185">Reference proteome</keyword>
<gene>
    <name evidence="1" type="ORF">ESP70_010605</name>
</gene>
<dbReference type="EMBL" id="SDPQ02000002">
    <property type="protein sequence ID" value="KAA1397788.1"/>
    <property type="molecule type" value="Genomic_DNA"/>
</dbReference>
<organism evidence="1 2">
    <name type="scientific">Aeromicrobium ginsengisoli</name>
    <dbReference type="NCBI Taxonomy" id="363867"/>
    <lineage>
        <taxon>Bacteria</taxon>
        <taxon>Bacillati</taxon>
        <taxon>Actinomycetota</taxon>
        <taxon>Actinomycetes</taxon>
        <taxon>Propionibacteriales</taxon>
        <taxon>Nocardioidaceae</taxon>
        <taxon>Aeromicrobium</taxon>
    </lineage>
</organism>